<evidence type="ECO:0000313" key="2">
    <source>
        <dbReference type="EMBL" id="KAK3784414.1"/>
    </source>
</evidence>
<dbReference type="EMBL" id="JAWDGP010002247">
    <property type="protein sequence ID" value="KAK3784414.1"/>
    <property type="molecule type" value="Genomic_DNA"/>
</dbReference>
<evidence type="ECO:0000313" key="3">
    <source>
        <dbReference type="Proteomes" id="UP001283361"/>
    </source>
</evidence>
<dbReference type="AlphaFoldDB" id="A0AAE1AAN2"/>
<dbReference type="PANTHER" id="PTHR16161:SF0">
    <property type="entry name" value="TRANSCRIPTIONAL PROTEIN SWT1"/>
    <property type="match status" value="1"/>
</dbReference>
<dbReference type="InterPro" id="IPR052626">
    <property type="entry name" value="SWT1_Regulator"/>
</dbReference>
<comment type="caution">
    <text evidence="2">The sequence shown here is derived from an EMBL/GenBank/DDBJ whole genome shotgun (WGS) entry which is preliminary data.</text>
</comment>
<protein>
    <recommendedName>
        <fullName evidence="1">PIN domain-containing protein</fullName>
    </recommendedName>
</protein>
<dbReference type="Gene3D" id="3.40.50.1010">
    <property type="entry name" value="5'-nuclease"/>
    <property type="match status" value="1"/>
</dbReference>
<keyword evidence="3" id="KW-1185">Reference proteome</keyword>
<sequence>MNDDKILHCCLQYQKKFPSSQLCLMTRDINLRNKAVIMGIDATNDNDLWSYLDNSSTVRKTGNVNLTNPLRETVSANMFVKEGTIPDEFIEKRNTSSTEKLNKQRRNERNRGVAEAITKILTGFPSSSNSGSKADSEVIRQQQVHTTEEASTVFSKFESVWKFVFNIKNQLNQILSSGKAEDEFDEAVKTLKTMSFLVSDLCCIYNSCLTVSPVILHNHPSQFEKLCSALNSFVTLSGVVNTDLNSPVRLDPMMAYFKETKNRILLMSGLEQMKNFSSEFLDMMNTLTSTRHVV</sequence>
<evidence type="ECO:0000259" key="1">
    <source>
        <dbReference type="Pfam" id="PF13638"/>
    </source>
</evidence>
<dbReference type="Proteomes" id="UP001283361">
    <property type="component" value="Unassembled WGS sequence"/>
</dbReference>
<dbReference type="PANTHER" id="PTHR16161">
    <property type="entry name" value="TRANSCRIPTIONAL PROTEIN SWT1"/>
    <property type="match status" value="1"/>
</dbReference>
<reference evidence="2" key="1">
    <citation type="journal article" date="2023" name="G3 (Bethesda)">
        <title>A reference genome for the long-term kleptoplast-retaining sea slug Elysia crispata morphotype clarki.</title>
        <authorList>
            <person name="Eastman K.E."/>
            <person name="Pendleton A.L."/>
            <person name="Shaikh M.A."/>
            <person name="Suttiyut T."/>
            <person name="Ogas R."/>
            <person name="Tomko P."/>
            <person name="Gavelis G."/>
            <person name="Widhalm J.R."/>
            <person name="Wisecaver J.H."/>
        </authorList>
    </citation>
    <scope>NUCLEOTIDE SEQUENCE</scope>
    <source>
        <strain evidence="2">ECLA1</strain>
    </source>
</reference>
<dbReference type="InterPro" id="IPR002716">
    <property type="entry name" value="PIN_dom"/>
</dbReference>
<dbReference type="Pfam" id="PF13638">
    <property type="entry name" value="PIN_4"/>
    <property type="match status" value="1"/>
</dbReference>
<name>A0AAE1AAN2_9GAST</name>
<gene>
    <name evidence="2" type="ORF">RRG08_039415</name>
</gene>
<dbReference type="GO" id="GO:0005634">
    <property type="term" value="C:nucleus"/>
    <property type="evidence" value="ECO:0007669"/>
    <property type="project" value="TreeGrafter"/>
</dbReference>
<organism evidence="2 3">
    <name type="scientific">Elysia crispata</name>
    <name type="common">lettuce slug</name>
    <dbReference type="NCBI Taxonomy" id="231223"/>
    <lineage>
        <taxon>Eukaryota</taxon>
        <taxon>Metazoa</taxon>
        <taxon>Spiralia</taxon>
        <taxon>Lophotrochozoa</taxon>
        <taxon>Mollusca</taxon>
        <taxon>Gastropoda</taxon>
        <taxon>Heterobranchia</taxon>
        <taxon>Euthyneura</taxon>
        <taxon>Panpulmonata</taxon>
        <taxon>Sacoglossa</taxon>
        <taxon>Placobranchoidea</taxon>
        <taxon>Plakobranchidae</taxon>
        <taxon>Elysia</taxon>
    </lineage>
</organism>
<proteinExistence type="predicted"/>
<accession>A0AAE1AAN2</accession>
<feature type="domain" description="PIN" evidence="1">
    <location>
        <begin position="2"/>
        <end position="43"/>
    </location>
</feature>